<evidence type="ECO:0000256" key="1">
    <source>
        <dbReference type="SAM" id="MobiDB-lite"/>
    </source>
</evidence>
<dbReference type="EMBL" id="BTGD01000025">
    <property type="protein sequence ID" value="GMM58989.1"/>
    <property type="molecule type" value="Genomic_DNA"/>
</dbReference>
<protein>
    <submittedName>
        <fullName evidence="2">Uncharacterized protein</fullName>
    </submittedName>
</protein>
<feature type="compositionally biased region" description="Low complexity" evidence="1">
    <location>
        <begin position="1"/>
        <end position="11"/>
    </location>
</feature>
<accession>A0AAV5S558</accession>
<feature type="compositionally biased region" description="Basic and acidic residues" evidence="1">
    <location>
        <begin position="12"/>
        <end position="21"/>
    </location>
</feature>
<name>A0AAV5S558_MAUHU</name>
<proteinExistence type="predicted"/>
<organism evidence="2 3">
    <name type="scientific">Maudiozyma humilis</name>
    <name type="common">Sour dough yeast</name>
    <name type="synonym">Kazachstania humilis</name>
    <dbReference type="NCBI Taxonomy" id="51915"/>
    <lineage>
        <taxon>Eukaryota</taxon>
        <taxon>Fungi</taxon>
        <taxon>Dikarya</taxon>
        <taxon>Ascomycota</taxon>
        <taxon>Saccharomycotina</taxon>
        <taxon>Saccharomycetes</taxon>
        <taxon>Saccharomycetales</taxon>
        <taxon>Saccharomycetaceae</taxon>
        <taxon>Maudiozyma</taxon>
    </lineage>
</organism>
<feature type="region of interest" description="Disordered" evidence="1">
    <location>
        <begin position="1"/>
        <end position="31"/>
    </location>
</feature>
<gene>
    <name evidence="2" type="ORF">DAKH74_056060</name>
</gene>
<dbReference type="Proteomes" id="UP001377567">
    <property type="component" value="Unassembled WGS sequence"/>
</dbReference>
<evidence type="ECO:0000313" key="3">
    <source>
        <dbReference type="Proteomes" id="UP001377567"/>
    </source>
</evidence>
<sequence>MGANQQTNKTKQTTDADRTGQDRPGMARAQLSAGAGTYERVYVSVCLQVLQRSTFAQLL</sequence>
<evidence type="ECO:0000313" key="2">
    <source>
        <dbReference type="EMBL" id="GMM58989.1"/>
    </source>
</evidence>
<comment type="caution">
    <text evidence="2">The sequence shown here is derived from an EMBL/GenBank/DDBJ whole genome shotgun (WGS) entry which is preliminary data.</text>
</comment>
<keyword evidence="3" id="KW-1185">Reference proteome</keyword>
<reference evidence="2 3" key="1">
    <citation type="journal article" date="2023" name="Elife">
        <title>Identification of key yeast species and microbe-microbe interactions impacting larval growth of Drosophila in the wild.</title>
        <authorList>
            <person name="Mure A."/>
            <person name="Sugiura Y."/>
            <person name="Maeda R."/>
            <person name="Honda K."/>
            <person name="Sakurai N."/>
            <person name="Takahashi Y."/>
            <person name="Watada M."/>
            <person name="Katoh T."/>
            <person name="Gotoh A."/>
            <person name="Gotoh Y."/>
            <person name="Taniguchi I."/>
            <person name="Nakamura K."/>
            <person name="Hayashi T."/>
            <person name="Katayama T."/>
            <person name="Uemura T."/>
            <person name="Hattori Y."/>
        </authorList>
    </citation>
    <scope>NUCLEOTIDE SEQUENCE [LARGE SCALE GENOMIC DNA]</scope>
    <source>
        <strain evidence="2 3">KH-74</strain>
    </source>
</reference>
<dbReference type="AlphaFoldDB" id="A0AAV5S558"/>